<dbReference type="Proteomes" id="UP001500920">
    <property type="component" value="Unassembled WGS sequence"/>
</dbReference>
<evidence type="ECO:0000256" key="4">
    <source>
        <dbReference type="ARBA" id="ARBA00022989"/>
    </source>
</evidence>
<keyword evidence="8" id="KW-1185">Reference proteome</keyword>
<dbReference type="Pfam" id="PF03606">
    <property type="entry name" value="DcuC"/>
    <property type="match status" value="1"/>
</dbReference>
<evidence type="ECO:0000256" key="3">
    <source>
        <dbReference type="ARBA" id="ARBA00022692"/>
    </source>
</evidence>
<keyword evidence="3 6" id="KW-0812">Transmembrane</keyword>
<keyword evidence="4 6" id="KW-1133">Transmembrane helix</keyword>
<accession>A0ABP7EZ54</accession>
<feature type="transmembrane region" description="Helical" evidence="6">
    <location>
        <begin position="293"/>
        <end position="310"/>
    </location>
</feature>
<evidence type="ECO:0000256" key="1">
    <source>
        <dbReference type="ARBA" id="ARBA00004651"/>
    </source>
</evidence>
<dbReference type="PANTHER" id="PTHR43652">
    <property type="entry name" value="BASIC AMINO ACID ANTIPORTER YFCC-RELATED"/>
    <property type="match status" value="1"/>
</dbReference>
<feature type="transmembrane region" description="Helical" evidence="6">
    <location>
        <begin position="360"/>
        <end position="380"/>
    </location>
</feature>
<comment type="subcellular location">
    <subcellularLocation>
        <location evidence="1">Cell membrane</location>
        <topology evidence="1">Multi-pass membrane protein</topology>
    </subcellularLocation>
</comment>
<name>A0ABP7EZ54_9STAP</name>
<feature type="transmembrane region" description="Helical" evidence="6">
    <location>
        <begin position="168"/>
        <end position="191"/>
    </location>
</feature>
<evidence type="ECO:0000313" key="8">
    <source>
        <dbReference type="Proteomes" id="UP001500920"/>
    </source>
</evidence>
<reference evidence="8" key="1">
    <citation type="journal article" date="2019" name="Int. J. Syst. Evol. Microbiol.">
        <title>The Global Catalogue of Microorganisms (GCM) 10K type strain sequencing project: providing services to taxonomists for standard genome sequencing and annotation.</title>
        <authorList>
            <consortium name="The Broad Institute Genomics Platform"/>
            <consortium name="The Broad Institute Genome Sequencing Center for Infectious Disease"/>
            <person name="Wu L."/>
            <person name="Ma J."/>
        </authorList>
    </citation>
    <scope>NUCLEOTIDE SEQUENCE [LARGE SCALE GENOMIC DNA]</scope>
    <source>
        <strain evidence="8">JCM 16981</strain>
    </source>
</reference>
<feature type="transmembrane region" description="Helical" evidence="6">
    <location>
        <begin position="263"/>
        <end position="281"/>
    </location>
</feature>
<dbReference type="PANTHER" id="PTHR43652:SF2">
    <property type="entry name" value="BASIC AMINO ACID ANTIPORTER YFCC-RELATED"/>
    <property type="match status" value="1"/>
</dbReference>
<evidence type="ECO:0000256" key="2">
    <source>
        <dbReference type="ARBA" id="ARBA00022475"/>
    </source>
</evidence>
<protein>
    <submittedName>
        <fullName evidence="7">YfcC family protein</fullName>
    </submittedName>
</protein>
<feature type="transmembrane region" description="Helical" evidence="6">
    <location>
        <begin position="203"/>
        <end position="225"/>
    </location>
</feature>
<sequence>MSNDRNEPSAPAPGFRFPHTYAILFAVVIIAAVLSYVVPAGEFERVEVGERTEVVPGSYSGVEQSPVTFFELFKAIPTGLIDGASIIFYIFLVGGAFGIVRATGAIEAAIQKVMVAVKGNERLMIPVIMFVFSVLGFSTGMSEEAIIFVPIGIVLATALGYDAMVGTAIVTLGAASGFIGGMLNPFTVGIAQEIAELTIFSGWQFRTVIYLLVLGAGILYVMHYAKKVKKDPEKSLVYEESKRGQVNFTEDVMNFEELKKRHIFILLTFTAGIIINVYGIFQHGWFLTELSANFFVIGLLAGLVSGMRINDIFDAFIDGMKLVVYGAIIVGFARAIVVVLESGVIIDTIIHGMSSILDFLPPSITALGMLVIQVIINFFIPSGSGQAMTTMPIMTPIADLQEIPRQVAVLAYQYGDAITNTIIPTSASLMGVLAVSGIPYLKWVKFVWKITALWLFIAALALVAATMIGIS</sequence>
<feature type="transmembrane region" description="Helical" evidence="6">
    <location>
        <begin position="145"/>
        <end position="161"/>
    </location>
</feature>
<feature type="transmembrane region" description="Helical" evidence="6">
    <location>
        <begin position="122"/>
        <end position="139"/>
    </location>
</feature>
<feature type="transmembrane region" description="Helical" evidence="6">
    <location>
        <begin position="447"/>
        <end position="470"/>
    </location>
</feature>
<keyword evidence="5 6" id="KW-0472">Membrane</keyword>
<dbReference type="RefSeq" id="WP_344702782.1">
    <property type="nucleotide sequence ID" value="NZ_BAABCK010000022.1"/>
</dbReference>
<gene>
    <name evidence="7" type="ORF">GCM10022378_13550</name>
</gene>
<dbReference type="EMBL" id="BAABCK010000022">
    <property type="protein sequence ID" value="GAA3724860.1"/>
    <property type="molecule type" value="Genomic_DNA"/>
</dbReference>
<proteinExistence type="predicted"/>
<dbReference type="InterPro" id="IPR051679">
    <property type="entry name" value="DASS-Related_Transporters"/>
</dbReference>
<evidence type="ECO:0000313" key="7">
    <source>
        <dbReference type="EMBL" id="GAA3724860.1"/>
    </source>
</evidence>
<organism evidence="7 8">
    <name type="scientific">Salinicoccus jeotgali</name>
    <dbReference type="NCBI Taxonomy" id="381634"/>
    <lineage>
        <taxon>Bacteria</taxon>
        <taxon>Bacillati</taxon>
        <taxon>Bacillota</taxon>
        <taxon>Bacilli</taxon>
        <taxon>Bacillales</taxon>
        <taxon>Staphylococcaceae</taxon>
        <taxon>Salinicoccus</taxon>
    </lineage>
</organism>
<evidence type="ECO:0000256" key="5">
    <source>
        <dbReference type="ARBA" id="ARBA00023136"/>
    </source>
</evidence>
<dbReference type="InterPro" id="IPR018385">
    <property type="entry name" value="C4_dicarb_anaerob_car-like"/>
</dbReference>
<feature type="transmembrane region" description="Helical" evidence="6">
    <location>
        <begin position="21"/>
        <end position="38"/>
    </location>
</feature>
<feature type="transmembrane region" description="Helical" evidence="6">
    <location>
        <begin position="322"/>
        <end position="340"/>
    </location>
</feature>
<keyword evidence="2" id="KW-1003">Cell membrane</keyword>
<comment type="caution">
    <text evidence="7">The sequence shown here is derived from an EMBL/GenBank/DDBJ whole genome shotgun (WGS) entry which is preliminary data.</text>
</comment>
<evidence type="ECO:0000256" key="6">
    <source>
        <dbReference type="SAM" id="Phobius"/>
    </source>
</evidence>
<feature type="transmembrane region" description="Helical" evidence="6">
    <location>
        <begin position="86"/>
        <end position="110"/>
    </location>
</feature>